<keyword evidence="3" id="KW-1185">Reference proteome</keyword>
<sequence>MSNTIELLATIGGDASLRHARRHELVGRLQQLGASEALTTAASSGDGAALYAEIGHRPMKQPQVTHTPGHEEDETEPGDHEPPSVPIPDQGNP</sequence>
<evidence type="ECO:0000313" key="2">
    <source>
        <dbReference type="EMBL" id="MFC5440261.1"/>
    </source>
</evidence>
<comment type="caution">
    <text evidence="2">The sequence shown here is derived from an EMBL/GenBank/DDBJ whole genome shotgun (WGS) entry which is preliminary data.</text>
</comment>
<organism evidence="2 3">
    <name type="scientific">Rhodanobacter ginsenosidimutans</name>
    <dbReference type="NCBI Taxonomy" id="490571"/>
    <lineage>
        <taxon>Bacteria</taxon>
        <taxon>Pseudomonadati</taxon>
        <taxon>Pseudomonadota</taxon>
        <taxon>Gammaproteobacteria</taxon>
        <taxon>Lysobacterales</taxon>
        <taxon>Rhodanobacteraceae</taxon>
        <taxon>Rhodanobacter</taxon>
    </lineage>
</organism>
<name>A0ABW0JX80_9GAMM</name>
<proteinExistence type="predicted"/>
<accession>A0ABW0JX80</accession>
<dbReference type="RefSeq" id="WP_056078706.1">
    <property type="nucleotide sequence ID" value="NZ_JALBWS010000012.1"/>
</dbReference>
<evidence type="ECO:0000313" key="3">
    <source>
        <dbReference type="Proteomes" id="UP001596018"/>
    </source>
</evidence>
<gene>
    <name evidence="2" type="ORF">ACFPK0_09580</name>
</gene>
<dbReference type="Proteomes" id="UP001596018">
    <property type="component" value="Unassembled WGS sequence"/>
</dbReference>
<evidence type="ECO:0000256" key="1">
    <source>
        <dbReference type="SAM" id="MobiDB-lite"/>
    </source>
</evidence>
<protein>
    <submittedName>
        <fullName evidence="2">Uncharacterized protein</fullName>
    </submittedName>
</protein>
<feature type="region of interest" description="Disordered" evidence="1">
    <location>
        <begin position="53"/>
        <end position="93"/>
    </location>
</feature>
<dbReference type="EMBL" id="JBHSMM010000001">
    <property type="protein sequence ID" value="MFC5440261.1"/>
    <property type="molecule type" value="Genomic_DNA"/>
</dbReference>
<reference evidence="3" key="1">
    <citation type="journal article" date="2019" name="Int. J. Syst. Evol. Microbiol.">
        <title>The Global Catalogue of Microorganisms (GCM) 10K type strain sequencing project: providing services to taxonomists for standard genome sequencing and annotation.</title>
        <authorList>
            <consortium name="The Broad Institute Genomics Platform"/>
            <consortium name="The Broad Institute Genome Sequencing Center for Infectious Disease"/>
            <person name="Wu L."/>
            <person name="Ma J."/>
        </authorList>
    </citation>
    <scope>NUCLEOTIDE SEQUENCE [LARGE SCALE GENOMIC DNA]</scope>
    <source>
        <strain evidence="3">KACC 12822</strain>
    </source>
</reference>